<dbReference type="InterPro" id="IPR004360">
    <property type="entry name" value="Glyas_Fos-R_dOase_dom"/>
</dbReference>
<evidence type="ECO:0000259" key="1">
    <source>
        <dbReference type="PROSITE" id="PS51819"/>
    </source>
</evidence>
<evidence type="ECO:0000313" key="2">
    <source>
        <dbReference type="EMBL" id="RKK01365.1"/>
    </source>
</evidence>
<dbReference type="EMBL" id="RAQU01000285">
    <property type="protein sequence ID" value="RKK01365.1"/>
    <property type="molecule type" value="Genomic_DNA"/>
</dbReference>
<dbReference type="Proteomes" id="UP000278036">
    <property type="component" value="Unassembled WGS sequence"/>
</dbReference>
<dbReference type="Pfam" id="PF00903">
    <property type="entry name" value="Glyoxalase"/>
    <property type="match status" value="1"/>
</dbReference>
<proteinExistence type="predicted"/>
<reference evidence="2 5" key="1">
    <citation type="submission" date="2018-09" db="EMBL/GenBank/DDBJ databases">
        <title>Roseomonas sp. nov., isolated from feces of Tibetan antelopes in the Qinghai-Tibet plateau, China.</title>
        <authorList>
            <person name="Tian Z."/>
        </authorList>
    </citation>
    <scope>NUCLEOTIDE SEQUENCE [LARGE SCALE GENOMIC DNA]</scope>
    <source>
        <strain evidence="3 4">Z23</strain>
        <strain evidence="2 5">Z24</strain>
    </source>
</reference>
<dbReference type="OrthoDB" id="9798430at2"/>
<dbReference type="SUPFAM" id="SSF54593">
    <property type="entry name" value="Glyoxalase/Bleomycin resistance protein/Dihydroxybiphenyl dioxygenase"/>
    <property type="match status" value="1"/>
</dbReference>
<name>A0A3A9J9Q8_9PROT</name>
<accession>A0A3A9J9Q8</accession>
<dbReference type="Gene3D" id="3.10.180.10">
    <property type="entry name" value="2,3-Dihydroxybiphenyl 1,2-Dioxygenase, domain 1"/>
    <property type="match status" value="1"/>
</dbReference>
<evidence type="ECO:0000313" key="3">
    <source>
        <dbReference type="EMBL" id="RMI14672.1"/>
    </source>
</evidence>
<comment type="caution">
    <text evidence="2">The sequence shown here is derived from an EMBL/GenBank/DDBJ whole genome shotgun (WGS) entry which is preliminary data.</text>
</comment>
<dbReference type="AlphaFoldDB" id="A0A3A9J9Q8"/>
<evidence type="ECO:0000313" key="5">
    <source>
        <dbReference type="Proteomes" id="UP000278036"/>
    </source>
</evidence>
<dbReference type="InParanoid" id="A0A3A9J9Q8"/>
<keyword evidence="4" id="KW-1185">Reference proteome</keyword>
<dbReference type="Proteomes" id="UP000274097">
    <property type="component" value="Unassembled WGS sequence"/>
</dbReference>
<gene>
    <name evidence="2" type="ORF">D6Z83_25345</name>
    <name evidence="3" type="ORF">EBE87_27495</name>
</gene>
<dbReference type="RefSeq" id="WP_120640914.1">
    <property type="nucleotide sequence ID" value="NZ_RAQU01000285.1"/>
</dbReference>
<protein>
    <submittedName>
        <fullName evidence="2">VOC family protein</fullName>
    </submittedName>
</protein>
<evidence type="ECO:0000313" key="4">
    <source>
        <dbReference type="Proteomes" id="UP000274097"/>
    </source>
</evidence>
<dbReference type="CDD" id="cd06587">
    <property type="entry name" value="VOC"/>
    <property type="match status" value="1"/>
</dbReference>
<dbReference type="EMBL" id="RFLX01000093">
    <property type="protein sequence ID" value="RMI14672.1"/>
    <property type="molecule type" value="Genomic_DNA"/>
</dbReference>
<dbReference type="PROSITE" id="PS51819">
    <property type="entry name" value="VOC"/>
    <property type="match status" value="1"/>
</dbReference>
<organism evidence="2 5">
    <name type="scientific">Teichococcus wenyumeiae</name>
    <dbReference type="NCBI Taxonomy" id="2478470"/>
    <lineage>
        <taxon>Bacteria</taxon>
        <taxon>Pseudomonadati</taxon>
        <taxon>Pseudomonadota</taxon>
        <taxon>Alphaproteobacteria</taxon>
        <taxon>Acetobacterales</taxon>
        <taxon>Roseomonadaceae</taxon>
        <taxon>Roseomonas</taxon>
    </lineage>
</organism>
<dbReference type="InterPro" id="IPR037523">
    <property type="entry name" value="VOC_core"/>
</dbReference>
<feature type="domain" description="VOC" evidence="1">
    <location>
        <begin position="6"/>
        <end position="131"/>
    </location>
</feature>
<sequence>MIPVSGLYESHLTVGDLEKSIAFYRDIVGLELAHTVPKRHAAFFWIGGKERSMLGLWSIHSSPIRLRLHIAFSATLEDVIRSVEVLRAKGVTPRAGGSGPEIDEPIVFPWMPAASVYFNDPDGHSLEYISILPDTPRPDLTGTMKLSEWRRMARSEQ</sequence>
<dbReference type="InterPro" id="IPR029068">
    <property type="entry name" value="Glyas_Bleomycin-R_OHBP_Dase"/>
</dbReference>